<accession>A0AAP0GBK4</accession>
<organism evidence="2 3">
    <name type="scientific">Platanthera zijinensis</name>
    <dbReference type="NCBI Taxonomy" id="2320716"/>
    <lineage>
        <taxon>Eukaryota</taxon>
        <taxon>Viridiplantae</taxon>
        <taxon>Streptophyta</taxon>
        <taxon>Embryophyta</taxon>
        <taxon>Tracheophyta</taxon>
        <taxon>Spermatophyta</taxon>
        <taxon>Magnoliopsida</taxon>
        <taxon>Liliopsida</taxon>
        <taxon>Asparagales</taxon>
        <taxon>Orchidaceae</taxon>
        <taxon>Orchidoideae</taxon>
        <taxon>Orchideae</taxon>
        <taxon>Orchidinae</taxon>
        <taxon>Platanthera</taxon>
    </lineage>
</organism>
<dbReference type="InterPro" id="IPR050747">
    <property type="entry name" value="Mitochondrial_chaperone_BCS1"/>
</dbReference>
<keyword evidence="3" id="KW-1185">Reference proteome</keyword>
<evidence type="ECO:0000313" key="2">
    <source>
        <dbReference type="EMBL" id="KAK8949666.1"/>
    </source>
</evidence>
<comment type="caution">
    <text evidence="2">The sequence shown here is derived from an EMBL/GenBank/DDBJ whole genome shotgun (WGS) entry which is preliminary data.</text>
</comment>
<gene>
    <name evidence="2" type="ORF">KSP39_PZI005050</name>
</gene>
<protein>
    <recommendedName>
        <fullName evidence="1">AAA-type ATPase N-terminal domain-containing protein</fullName>
    </recommendedName>
</protein>
<dbReference type="Proteomes" id="UP001418222">
    <property type="component" value="Unassembled WGS sequence"/>
</dbReference>
<dbReference type="AlphaFoldDB" id="A0AAP0GBK4"/>
<dbReference type="Pfam" id="PF14363">
    <property type="entry name" value="AAA_assoc"/>
    <property type="match status" value="1"/>
</dbReference>
<evidence type="ECO:0000313" key="3">
    <source>
        <dbReference type="Proteomes" id="UP001418222"/>
    </source>
</evidence>
<dbReference type="InterPro" id="IPR025753">
    <property type="entry name" value="AAA_N_dom"/>
</dbReference>
<dbReference type="PANTHER" id="PTHR23070">
    <property type="entry name" value="BCS1 AAA-TYPE ATPASE"/>
    <property type="match status" value="1"/>
</dbReference>
<reference evidence="2 3" key="1">
    <citation type="journal article" date="2022" name="Nat. Plants">
        <title>Genomes of leafy and leafless Platanthera orchids illuminate the evolution of mycoheterotrophy.</title>
        <authorList>
            <person name="Li M.H."/>
            <person name="Liu K.W."/>
            <person name="Li Z."/>
            <person name="Lu H.C."/>
            <person name="Ye Q.L."/>
            <person name="Zhang D."/>
            <person name="Wang J.Y."/>
            <person name="Li Y.F."/>
            <person name="Zhong Z.M."/>
            <person name="Liu X."/>
            <person name="Yu X."/>
            <person name="Liu D.K."/>
            <person name="Tu X.D."/>
            <person name="Liu B."/>
            <person name="Hao Y."/>
            <person name="Liao X.Y."/>
            <person name="Jiang Y.T."/>
            <person name="Sun W.H."/>
            <person name="Chen J."/>
            <person name="Chen Y.Q."/>
            <person name="Ai Y."/>
            <person name="Zhai J.W."/>
            <person name="Wu S.S."/>
            <person name="Zhou Z."/>
            <person name="Hsiao Y.Y."/>
            <person name="Wu W.L."/>
            <person name="Chen Y.Y."/>
            <person name="Lin Y.F."/>
            <person name="Hsu J.L."/>
            <person name="Li C.Y."/>
            <person name="Wang Z.W."/>
            <person name="Zhao X."/>
            <person name="Zhong W.Y."/>
            <person name="Ma X.K."/>
            <person name="Ma L."/>
            <person name="Huang J."/>
            <person name="Chen G.Z."/>
            <person name="Huang M.Z."/>
            <person name="Huang L."/>
            <person name="Peng D.H."/>
            <person name="Luo Y.B."/>
            <person name="Zou S.Q."/>
            <person name="Chen S.P."/>
            <person name="Lan S."/>
            <person name="Tsai W.C."/>
            <person name="Van de Peer Y."/>
            <person name="Liu Z.J."/>
        </authorList>
    </citation>
    <scope>NUCLEOTIDE SEQUENCE [LARGE SCALE GENOMIC DNA]</scope>
    <source>
        <strain evidence="2">Lor287</strain>
    </source>
</reference>
<name>A0AAP0GBK4_9ASPA</name>
<dbReference type="EMBL" id="JBBWWQ010000004">
    <property type="protein sequence ID" value="KAK8949666.1"/>
    <property type="molecule type" value="Genomic_DNA"/>
</dbReference>
<feature type="domain" description="AAA-type ATPase N-terminal" evidence="1">
    <location>
        <begin position="36"/>
        <end position="128"/>
    </location>
</feature>
<proteinExistence type="predicted"/>
<evidence type="ECO:0000259" key="1">
    <source>
        <dbReference type="Pfam" id="PF14363"/>
    </source>
</evidence>
<sequence length="213" mass="24550">MDSQSKTIESATKYLTTAASVAASAMLVRTVVNEYLPGEFRTLLSSGFDRLFSRFSTDRVIVIRQTEGLVSNELYDAAGTYLRTKISPTLKRLRASKNEENNNIIISLDDGQGLTDIFEGVEYKWQLMSQQETSSSRFGETSVDVQARWLALSFHRKYREVAVASYFPHILERSKEIKAADRQLKLYMNELGNWNCVHLQHPATWRRWQWRLS</sequence>